<dbReference type="InterPro" id="IPR018841">
    <property type="entry name" value="DUF2442"/>
</dbReference>
<dbReference type="Proteomes" id="UP000194903">
    <property type="component" value="Unassembled WGS sequence"/>
</dbReference>
<dbReference type="EMBL" id="NHOC01000001">
    <property type="protein sequence ID" value="OUM21684.1"/>
    <property type="molecule type" value="Genomic_DNA"/>
</dbReference>
<evidence type="ECO:0000313" key="2">
    <source>
        <dbReference type="Proteomes" id="UP000194903"/>
    </source>
</evidence>
<protein>
    <recommendedName>
        <fullName evidence="3">DUF2442 domain-containing protein</fullName>
    </recommendedName>
</protein>
<dbReference type="SUPFAM" id="SSF143880">
    <property type="entry name" value="NE0471 N-terminal domain-like"/>
    <property type="match status" value="1"/>
</dbReference>
<evidence type="ECO:0000313" key="1">
    <source>
        <dbReference type="EMBL" id="OUM21684.1"/>
    </source>
</evidence>
<comment type="caution">
    <text evidence="1">The sequence shown here is derived from an EMBL/GenBank/DDBJ whole genome shotgun (WGS) entry which is preliminary data.</text>
</comment>
<organism evidence="1 2">
    <name type="scientific">Butyricicoccus porcorum</name>
    <dbReference type="NCBI Taxonomy" id="1945634"/>
    <lineage>
        <taxon>Bacteria</taxon>
        <taxon>Bacillati</taxon>
        <taxon>Bacillota</taxon>
        <taxon>Clostridia</taxon>
        <taxon>Eubacteriales</taxon>
        <taxon>Butyricicoccaceae</taxon>
        <taxon>Butyricicoccus</taxon>
    </lineage>
</organism>
<proteinExistence type="predicted"/>
<dbReference type="OrthoDB" id="1666234at2"/>
<dbReference type="InterPro" id="IPR036782">
    <property type="entry name" value="NE0471-like_N"/>
</dbReference>
<accession>A0A252F7F7</accession>
<evidence type="ECO:0008006" key="3">
    <source>
        <dbReference type="Google" id="ProtNLM"/>
    </source>
</evidence>
<gene>
    <name evidence="1" type="ORF">CBW42_00170</name>
</gene>
<sequence>MEQIFPKVLQAVAGDNYTVYAYLNDGTVRCVDMKPMIAQGGVFEQLRDEAFFATRLTVLNDTVAWDLTGEHDPAQCIDIDPFTVADMPVTADPLETVV</sequence>
<dbReference type="AlphaFoldDB" id="A0A252F7F7"/>
<dbReference type="RefSeq" id="WP_087016584.1">
    <property type="nucleotide sequence ID" value="NZ_NHOC01000001.1"/>
</dbReference>
<keyword evidence="2" id="KW-1185">Reference proteome</keyword>
<name>A0A252F7F7_9FIRM</name>
<dbReference type="Pfam" id="PF10387">
    <property type="entry name" value="DUF2442"/>
    <property type="match status" value="1"/>
</dbReference>
<dbReference type="Gene3D" id="3.30.2020.10">
    <property type="entry name" value="NE0471-like N-terminal domain"/>
    <property type="match status" value="1"/>
</dbReference>
<reference evidence="1 2" key="1">
    <citation type="submission" date="2017-05" db="EMBL/GenBank/DDBJ databases">
        <title>Butyricicoccus porcorum sp. nov. a butyrate-producing bacterium from the swine intestinal tract.</title>
        <authorList>
            <person name="Trachsel J."/>
            <person name="Humphrey S."/>
            <person name="Allen H.K."/>
        </authorList>
    </citation>
    <scope>NUCLEOTIDE SEQUENCE [LARGE SCALE GENOMIC DNA]</scope>
    <source>
        <strain evidence="1">BB10</strain>
    </source>
</reference>